<feature type="domain" description="MCM C-terminal AAA(+) ATPase" evidence="4">
    <location>
        <begin position="295"/>
        <end position="360"/>
    </location>
</feature>
<dbReference type="Proteomes" id="UP000256485">
    <property type="component" value="Unassembled WGS sequence"/>
</dbReference>
<gene>
    <name evidence="5" type="ORF">DFJ64_0562</name>
</gene>
<keyword evidence="2" id="KW-0547">Nucleotide-binding</keyword>
<evidence type="ECO:0000313" key="5">
    <source>
        <dbReference type="EMBL" id="REF35190.1"/>
    </source>
</evidence>
<dbReference type="NCBIfam" id="TIGR00368">
    <property type="entry name" value="YifB family Mg chelatase-like AAA ATPase"/>
    <property type="match status" value="1"/>
</dbReference>
<dbReference type="GO" id="GO:0003677">
    <property type="term" value="F:DNA binding"/>
    <property type="evidence" value="ECO:0007669"/>
    <property type="project" value="InterPro"/>
</dbReference>
<keyword evidence="6" id="KW-1185">Reference proteome</keyword>
<dbReference type="GO" id="GO:0005524">
    <property type="term" value="F:ATP binding"/>
    <property type="evidence" value="ECO:0007669"/>
    <property type="project" value="UniProtKB-KW"/>
</dbReference>
<dbReference type="Gene3D" id="3.40.50.300">
    <property type="entry name" value="P-loop containing nucleotide triphosphate hydrolases"/>
    <property type="match status" value="1"/>
</dbReference>
<organism evidence="5 6">
    <name type="scientific">Thermasporomyces composti</name>
    <dbReference type="NCBI Taxonomy" id="696763"/>
    <lineage>
        <taxon>Bacteria</taxon>
        <taxon>Bacillati</taxon>
        <taxon>Actinomycetota</taxon>
        <taxon>Actinomycetes</taxon>
        <taxon>Propionibacteriales</taxon>
        <taxon>Nocardioidaceae</taxon>
        <taxon>Thermasporomyces</taxon>
    </lineage>
</organism>
<dbReference type="CDD" id="cd00009">
    <property type="entry name" value="AAA"/>
    <property type="match status" value="1"/>
</dbReference>
<dbReference type="SMART" id="SM00382">
    <property type="entry name" value="AAA"/>
    <property type="match status" value="1"/>
</dbReference>
<dbReference type="InterPro" id="IPR001208">
    <property type="entry name" value="MCM_dom"/>
</dbReference>
<dbReference type="Pfam" id="PF13335">
    <property type="entry name" value="Mg_chelatase_C"/>
    <property type="match status" value="1"/>
</dbReference>
<accession>A0A3D9V4T1</accession>
<comment type="similarity">
    <text evidence="1">Belongs to the Mg-chelatase subunits D/I family. ComM subfamily.</text>
</comment>
<dbReference type="RefSeq" id="WP_115849016.1">
    <property type="nucleotide sequence ID" value="NZ_QTUC01000001.1"/>
</dbReference>
<proteinExistence type="inferred from homology"/>
<evidence type="ECO:0000259" key="4">
    <source>
        <dbReference type="PROSITE" id="PS50051"/>
    </source>
</evidence>
<dbReference type="SUPFAM" id="SSF54211">
    <property type="entry name" value="Ribosomal protein S5 domain 2-like"/>
    <property type="match status" value="1"/>
</dbReference>
<dbReference type="InterPro" id="IPR045006">
    <property type="entry name" value="CHLI-like"/>
</dbReference>
<dbReference type="InterPro" id="IPR020568">
    <property type="entry name" value="Ribosomal_Su5_D2-typ_SF"/>
</dbReference>
<evidence type="ECO:0000313" key="6">
    <source>
        <dbReference type="Proteomes" id="UP000256485"/>
    </source>
</evidence>
<reference evidence="5 6" key="1">
    <citation type="submission" date="2018-08" db="EMBL/GenBank/DDBJ databases">
        <title>Sequencing the genomes of 1000 actinobacteria strains.</title>
        <authorList>
            <person name="Klenk H.-P."/>
        </authorList>
    </citation>
    <scope>NUCLEOTIDE SEQUENCE [LARGE SCALE GENOMIC DNA]</scope>
    <source>
        <strain evidence="5 6">DSM 22891</strain>
    </source>
</reference>
<dbReference type="PANTHER" id="PTHR32039:SF7">
    <property type="entry name" value="COMPETENCE PROTEIN COMM"/>
    <property type="match status" value="1"/>
</dbReference>
<dbReference type="InterPro" id="IPR014721">
    <property type="entry name" value="Ribsml_uS5_D2-typ_fold_subgr"/>
</dbReference>
<dbReference type="OrthoDB" id="9813147at2"/>
<keyword evidence="3" id="KW-0067">ATP-binding</keyword>
<dbReference type="PANTHER" id="PTHR32039">
    <property type="entry name" value="MAGNESIUM-CHELATASE SUBUNIT CHLI"/>
    <property type="match status" value="1"/>
</dbReference>
<dbReference type="EMBL" id="QTUC01000001">
    <property type="protein sequence ID" value="REF35190.1"/>
    <property type="molecule type" value="Genomic_DNA"/>
</dbReference>
<dbReference type="PROSITE" id="PS50051">
    <property type="entry name" value="MCM_2"/>
    <property type="match status" value="1"/>
</dbReference>
<sequence length="529" mass="56648">MALARAHSVALTGVQGHMVDVEAHIANGLPGFSLVGLPDAALAEARARVRAAVANSGHDWPQRRLTVALSPATLPKAGAHFDLSIALAVLGAADVVPRAALDDVVVLGELGLDGRVKPVRGTLPSVLAASCAGRRRFVVPEPNVAEARLVQDAEVFGIRSLRQAIALLRDEEVPDEPASPHEEVVDDKTLRSRTDHLERLDLAEVLGQAAARRALEVAAAGGHHLFLSGPPGAGKTMLAERLPGLLPDLTLSEALEVTAIYSVAGLLPADAPLLTRPPFCDPHHSASLPAIVGGGARVARPGAVSLAHRGVLFLDEAPEFKPSVLDALRQPLEHGEVVIARSGGTVRMPARFQLVLAANPCPCGQAYGKGLYCTCSPQARSRYQQRLSGPIRDRIDLYQPVEPVARAEMVADQRLVESTAVVAERVRAARERQRHRYADTPWTLNAHVPGYELRRRWPPDHDALPAVEELLASGAISARGVDRVLRVAWTVADLAGRARPGRRDVLTALTLRLGYEPRLAGRQRQRRVG</sequence>
<dbReference type="InterPro" id="IPR004482">
    <property type="entry name" value="Mg_chelat-rel"/>
</dbReference>
<protein>
    <submittedName>
        <fullName evidence="5">Magnesium chelatase family protein</fullName>
    </submittedName>
</protein>
<name>A0A3D9V4T1_THECX</name>
<dbReference type="SUPFAM" id="SSF52540">
    <property type="entry name" value="P-loop containing nucleoside triphosphate hydrolases"/>
    <property type="match status" value="1"/>
</dbReference>
<comment type="caution">
    <text evidence="5">The sequence shown here is derived from an EMBL/GenBank/DDBJ whole genome shotgun (WGS) entry which is preliminary data.</text>
</comment>
<dbReference type="InterPro" id="IPR003593">
    <property type="entry name" value="AAA+_ATPase"/>
</dbReference>
<evidence type="ECO:0000256" key="1">
    <source>
        <dbReference type="ARBA" id="ARBA00006354"/>
    </source>
</evidence>
<evidence type="ECO:0000256" key="2">
    <source>
        <dbReference type="ARBA" id="ARBA00022741"/>
    </source>
</evidence>
<dbReference type="InterPro" id="IPR000523">
    <property type="entry name" value="Mg_chelatse_chII-like_cat_dom"/>
</dbReference>
<dbReference type="Pfam" id="PF13541">
    <property type="entry name" value="ChlI"/>
    <property type="match status" value="1"/>
</dbReference>
<dbReference type="AlphaFoldDB" id="A0A3D9V4T1"/>
<dbReference type="Pfam" id="PF01078">
    <property type="entry name" value="Mg_chelatase"/>
    <property type="match status" value="1"/>
</dbReference>
<evidence type="ECO:0000256" key="3">
    <source>
        <dbReference type="ARBA" id="ARBA00022840"/>
    </source>
</evidence>
<dbReference type="InterPro" id="IPR027417">
    <property type="entry name" value="P-loop_NTPase"/>
</dbReference>
<dbReference type="Gene3D" id="3.30.230.10">
    <property type="match status" value="1"/>
</dbReference>
<dbReference type="InterPro" id="IPR025158">
    <property type="entry name" value="Mg_chelat-rel_C"/>
</dbReference>